<dbReference type="Pfam" id="PF13560">
    <property type="entry name" value="HTH_31"/>
    <property type="match status" value="1"/>
</dbReference>
<evidence type="ECO:0000259" key="1">
    <source>
        <dbReference type="PROSITE" id="PS50943"/>
    </source>
</evidence>
<accession>A0ABS4XCY8</accession>
<dbReference type="SUPFAM" id="SSF47413">
    <property type="entry name" value="lambda repressor-like DNA-binding domains"/>
    <property type="match status" value="1"/>
</dbReference>
<dbReference type="InterPro" id="IPR010982">
    <property type="entry name" value="Lambda_DNA-bd_dom_sf"/>
</dbReference>
<reference evidence="2 3" key="1">
    <citation type="submission" date="2021-03" db="EMBL/GenBank/DDBJ databases">
        <title>Sequencing the genomes of 1000 actinobacteria strains.</title>
        <authorList>
            <person name="Klenk H.-P."/>
        </authorList>
    </citation>
    <scope>NUCLEOTIDE SEQUENCE [LARGE SCALE GENOMIC DNA]</scope>
    <source>
        <strain evidence="2 3">DSM 15797</strain>
    </source>
</reference>
<keyword evidence="3" id="KW-1185">Reference proteome</keyword>
<feature type="domain" description="HTH cro/C1-type" evidence="1">
    <location>
        <begin position="25"/>
        <end position="79"/>
    </location>
</feature>
<dbReference type="InterPro" id="IPR001387">
    <property type="entry name" value="Cro/C1-type_HTH"/>
</dbReference>
<evidence type="ECO:0000313" key="2">
    <source>
        <dbReference type="EMBL" id="MBP2386335.1"/>
    </source>
</evidence>
<organism evidence="2 3">
    <name type="scientific">Paeniglutamicibacter kerguelensis</name>
    <dbReference type="NCBI Taxonomy" id="254788"/>
    <lineage>
        <taxon>Bacteria</taxon>
        <taxon>Bacillati</taxon>
        <taxon>Actinomycetota</taxon>
        <taxon>Actinomycetes</taxon>
        <taxon>Micrococcales</taxon>
        <taxon>Micrococcaceae</taxon>
        <taxon>Paeniglutamicibacter</taxon>
    </lineage>
</organism>
<protein>
    <submittedName>
        <fullName evidence="2">Transcriptional regulator with XRE-family HTH domain</fullName>
    </submittedName>
</protein>
<dbReference type="PROSITE" id="PS50943">
    <property type="entry name" value="HTH_CROC1"/>
    <property type="match status" value="1"/>
</dbReference>
<comment type="caution">
    <text evidence="2">The sequence shown here is derived from an EMBL/GenBank/DDBJ whole genome shotgun (WGS) entry which is preliminary data.</text>
</comment>
<evidence type="ECO:0000313" key="3">
    <source>
        <dbReference type="Proteomes" id="UP001296993"/>
    </source>
</evidence>
<proteinExistence type="predicted"/>
<sequence>MRTQRGDPAEHIDIGQTAVQLGELFRQWRVVLGLSQELAAEQANISIPTLRRIERGETGVHLGSFLALANILGLTERLLEASNPLETDLGRARVHMLWRRRAKRR</sequence>
<dbReference type="RefSeq" id="WP_209997246.1">
    <property type="nucleotide sequence ID" value="NZ_BAAAJY010000002.1"/>
</dbReference>
<dbReference type="Gene3D" id="1.10.260.40">
    <property type="entry name" value="lambda repressor-like DNA-binding domains"/>
    <property type="match status" value="1"/>
</dbReference>
<dbReference type="EMBL" id="JAGIOF010000001">
    <property type="protein sequence ID" value="MBP2386335.1"/>
    <property type="molecule type" value="Genomic_DNA"/>
</dbReference>
<dbReference type="Proteomes" id="UP001296993">
    <property type="component" value="Unassembled WGS sequence"/>
</dbReference>
<name>A0ABS4XCY8_9MICC</name>
<dbReference type="CDD" id="cd00093">
    <property type="entry name" value="HTH_XRE"/>
    <property type="match status" value="1"/>
</dbReference>
<dbReference type="SMART" id="SM00530">
    <property type="entry name" value="HTH_XRE"/>
    <property type="match status" value="1"/>
</dbReference>
<gene>
    <name evidence="2" type="ORF">JOF47_001846</name>
</gene>